<organism evidence="1 2">
    <name type="scientific">Desmophyllum pertusum</name>
    <dbReference type="NCBI Taxonomy" id="174260"/>
    <lineage>
        <taxon>Eukaryota</taxon>
        <taxon>Metazoa</taxon>
        <taxon>Cnidaria</taxon>
        <taxon>Anthozoa</taxon>
        <taxon>Hexacorallia</taxon>
        <taxon>Scleractinia</taxon>
        <taxon>Caryophylliina</taxon>
        <taxon>Caryophylliidae</taxon>
        <taxon>Desmophyllum</taxon>
    </lineage>
</organism>
<dbReference type="OrthoDB" id="5955502at2759"/>
<dbReference type="EMBL" id="MU826366">
    <property type="protein sequence ID" value="KAJ7378476.1"/>
    <property type="molecule type" value="Genomic_DNA"/>
</dbReference>
<comment type="caution">
    <text evidence="1">The sequence shown here is derived from an EMBL/GenBank/DDBJ whole genome shotgun (WGS) entry which is preliminary data.</text>
</comment>
<reference evidence="1" key="1">
    <citation type="submission" date="2023-01" db="EMBL/GenBank/DDBJ databases">
        <title>Genome assembly of the deep-sea coral Lophelia pertusa.</title>
        <authorList>
            <person name="Herrera S."/>
            <person name="Cordes E."/>
        </authorList>
    </citation>
    <scope>NUCLEOTIDE SEQUENCE</scope>
    <source>
        <strain evidence="1">USNM1676648</strain>
        <tissue evidence="1">Polyp</tissue>
    </source>
</reference>
<accession>A0A9X0CWU0</accession>
<evidence type="ECO:0000313" key="2">
    <source>
        <dbReference type="Proteomes" id="UP001163046"/>
    </source>
</evidence>
<keyword evidence="2" id="KW-1185">Reference proteome</keyword>
<evidence type="ECO:0000313" key="1">
    <source>
        <dbReference type="EMBL" id="KAJ7378476.1"/>
    </source>
</evidence>
<proteinExistence type="predicted"/>
<sequence length="999" mass="112614">MYYVIFTLRTGNGIQSGNADVIILFRRSQLVAKQRCFSLDQGLLLQLFVLKATITPDVQEECTWGEVIHDALQARDVMVANLKAFRDSRSLEKAIDFMLSLDELPSQIADLDDLDLSTGELDERLISIAVEQPSKPIVKDQLRFRNIALETAYNERGLGSMIKTFQNYQNFLCIHALYSTLSSSYVGYELPLDLMCHPLKNDLHTTSTISISKVCTSVSQCSWAQNKADTFWVSQGTDNQNACTSNKCNVAEAVPMMLSLLWYKVSDFIAHSLCYNHLPTPALKSWINSELRNINRMVALLKAYFSTLTWDLFLSRATEVGGFSNIETAMSLVTTHEKSFFSSIKACHELNAQDVCIIEKIYAQYLKLKKMKKAPHSLEQARDLRMFHRINHAKLVELRKKALTEIEVLAMLLKTRSNAQLAASRVSNYFQAISKYDERIAQNDVDYIKAKLDEFTTKSETLSQELEENIKSLLETAITGLLVDQMVNIAEAVNPLGLLTEGPGKNYKSAVKIMKKAQQIAKGGIALTCLADVISDTAKIGADFQGNVEQIPSMTDILVKIQADDAAGINQLASAFIEAYGGYDPSVTRSRLAKNDALWGSFKEVACDLLDGIDAGKLLTLSHAKKQTCQNLEGTLAQFFTLRENIFDFQFELVDKIAAVVRGSIGAQSIMKPSSYQYLLTSKKELFLGYFKTHTRLQTEASTYCSKVEYMNQGQPIDVCKMKNGLFSESDFDELVAYNPEISYHLEERFVYIPTRPQFKGDQGFIDLARLKKGSVTFQPPSNATWLKQFNWLASGEIKAPFVENFKLYLPRKSFSDGYLKTQVTLSSKAFSRVSISSDVKYDLPLENTRYITRYIQNYPNYRCPNGRDIANPYSLCENLPKICDTTYRIPGKSMMPTILTTWELQYSMKSVESNTAHVWDTPDPATDLLVIGKVKLRYLPNAELIKKNVLQSVRNSSPTLGCCTGNQYRPKWNDLQCENCPTEFSSRSKLDGYYCEAQ</sequence>
<protein>
    <submittedName>
        <fullName evidence="1">Uncharacterized protein</fullName>
    </submittedName>
</protein>
<gene>
    <name evidence="1" type="ORF">OS493_023011</name>
</gene>
<dbReference type="AlphaFoldDB" id="A0A9X0CWU0"/>
<name>A0A9X0CWU0_9CNID</name>
<dbReference type="Proteomes" id="UP001163046">
    <property type="component" value="Unassembled WGS sequence"/>
</dbReference>